<feature type="compositionally biased region" description="Low complexity" evidence="1">
    <location>
        <begin position="9"/>
        <end position="19"/>
    </location>
</feature>
<comment type="caution">
    <text evidence="2">The sequence shown here is derived from an EMBL/GenBank/DDBJ whole genome shotgun (WGS) entry which is preliminary data.</text>
</comment>
<gene>
    <name evidence="2" type="ORF">BCR33DRAFT_721966</name>
</gene>
<evidence type="ECO:0008006" key="4">
    <source>
        <dbReference type="Google" id="ProtNLM"/>
    </source>
</evidence>
<dbReference type="InterPro" id="IPR036397">
    <property type="entry name" value="RNaseH_sf"/>
</dbReference>
<dbReference type="GO" id="GO:0003676">
    <property type="term" value="F:nucleic acid binding"/>
    <property type="evidence" value="ECO:0007669"/>
    <property type="project" value="InterPro"/>
</dbReference>
<evidence type="ECO:0000313" key="3">
    <source>
        <dbReference type="Proteomes" id="UP000193642"/>
    </source>
</evidence>
<organism evidence="2 3">
    <name type="scientific">Rhizoclosmatium globosum</name>
    <dbReference type="NCBI Taxonomy" id="329046"/>
    <lineage>
        <taxon>Eukaryota</taxon>
        <taxon>Fungi</taxon>
        <taxon>Fungi incertae sedis</taxon>
        <taxon>Chytridiomycota</taxon>
        <taxon>Chytridiomycota incertae sedis</taxon>
        <taxon>Chytridiomycetes</taxon>
        <taxon>Chytridiales</taxon>
        <taxon>Chytriomycetaceae</taxon>
        <taxon>Rhizoclosmatium</taxon>
    </lineage>
</organism>
<dbReference type="AlphaFoldDB" id="A0A1Y2BNV8"/>
<protein>
    <recommendedName>
        <fullName evidence="4">3'-5' exonuclease domain-containing protein</fullName>
    </recommendedName>
</protein>
<name>A0A1Y2BNV8_9FUNG</name>
<dbReference type="Gene3D" id="3.30.420.10">
    <property type="entry name" value="Ribonuclease H-like superfamily/Ribonuclease H"/>
    <property type="match status" value="1"/>
</dbReference>
<feature type="compositionally biased region" description="Polar residues" evidence="1">
    <location>
        <begin position="115"/>
        <end position="135"/>
    </location>
</feature>
<keyword evidence="3" id="KW-1185">Reference proteome</keyword>
<proteinExistence type="predicted"/>
<dbReference type="SUPFAM" id="SSF53098">
    <property type="entry name" value="Ribonuclease H-like"/>
    <property type="match status" value="1"/>
</dbReference>
<feature type="region of interest" description="Disordered" evidence="1">
    <location>
        <begin position="1"/>
        <end position="140"/>
    </location>
</feature>
<reference evidence="2 3" key="1">
    <citation type="submission" date="2016-07" db="EMBL/GenBank/DDBJ databases">
        <title>Pervasive Adenine N6-methylation of Active Genes in Fungi.</title>
        <authorList>
            <consortium name="DOE Joint Genome Institute"/>
            <person name="Mondo S.J."/>
            <person name="Dannebaum R.O."/>
            <person name="Kuo R.C."/>
            <person name="Labutti K."/>
            <person name="Haridas S."/>
            <person name="Kuo A."/>
            <person name="Salamov A."/>
            <person name="Ahrendt S.R."/>
            <person name="Lipzen A."/>
            <person name="Sullivan W."/>
            <person name="Andreopoulos W.B."/>
            <person name="Clum A."/>
            <person name="Lindquist E."/>
            <person name="Daum C."/>
            <person name="Ramamoorthy G.K."/>
            <person name="Gryganskyi A."/>
            <person name="Culley D."/>
            <person name="Magnuson J.K."/>
            <person name="James T.Y."/>
            <person name="O'Malley M.A."/>
            <person name="Stajich J.E."/>
            <person name="Spatafora J.W."/>
            <person name="Visel A."/>
            <person name="Grigoriev I.V."/>
        </authorList>
    </citation>
    <scope>NUCLEOTIDE SEQUENCE [LARGE SCALE GENOMIC DNA]</scope>
    <source>
        <strain evidence="2 3">JEL800</strain>
    </source>
</reference>
<dbReference type="Proteomes" id="UP000193642">
    <property type="component" value="Unassembled WGS sequence"/>
</dbReference>
<feature type="compositionally biased region" description="Low complexity" evidence="1">
    <location>
        <begin position="84"/>
        <end position="104"/>
    </location>
</feature>
<sequence>MSKPPPPTTTATTATTGPGSQRSQGRTKDKEQRPTPNPTKRPSIVHALPPKPRPTLTTSALSSLTSALRSSASLPPQKKQRLDTPSLAALAAPTTTTASAASSAVKPQTRPLSKPPQTTSTASASLPRRPQTTSAKPYFSGPKKNFIQTYDALVKTLRLALDDEQLKSNPFDLLTPAQQEKALRKGKGKVPDIFLFRLKRLMEPHLPDNQKPFCFFSYCSFFPTAFKINKGGNILVQPEDGSDPVLDADRINFTASNNLPDLPYPLIKATLPQNYEIVYGTTKEICDSFVLSELVHKVNKDGSWTPKPNLILGFDTETTHEAFAGSPKQPSRPSLLQFSTSTKCLLVHQHALSQPSLPDSLIWVLTHPDIKKVCASAAQEVIDLKKFNGLLAQSFHDVAHPHGIDPGRSGPSGLAALSAVYLGLRVAKPRKIQIGDWTRPLGFLVGFRMFRRLWRRRGICGGMKRVLGGGLRLWRVRGWKKFLEMGVAGGCNEKVFQEFYSRF</sequence>
<dbReference type="InterPro" id="IPR012337">
    <property type="entry name" value="RNaseH-like_sf"/>
</dbReference>
<evidence type="ECO:0000313" key="2">
    <source>
        <dbReference type="EMBL" id="ORY36432.1"/>
    </source>
</evidence>
<feature type="compositionally biased region" description="Low complexity" evidence="1">
    <location>
        <begin position="54"/>
        <end position="76"/>
    </location>
</feature>
<dbReference type="EMBL" id="MCGO01000055">
    <property type="protein sequence ID" value="ORY36432.1"/>
    <property type="molecule type" value="Genomic_DNA"/>
</dbReference>
<evidence type="ECO:0000256" key="1">
    <source>
        <dbReference type="SAM" id="MobiDB-lite"/>
    </source>
</evidence>
<accession>A0A1Y2BNV8</accession>
<dbReference type="OrthoDB" id="1920326at2759"/>